<accession>A0A8E2EAE1</accession>
<dbReference type="GO" id="GO:0000171">
    <property type="term" value="F:ribonuclease MRP activity"/>
    <property type="evidence" value="ECO:0007669"/>
    <property type="project" value="TreeGrafter"/>
</dbReference>
<feature type="domain" description="Ribonucleases P/MRP subunit Pop8-like" evidence="2">
    <location>
        <begin position="47"/>
        <end position="125"/>
    </location>
</feature>
<keyword evidence="4" id="KW-1185">Reference proteome</keyword>
<dbReference type="PANTHER" id="PTHR28173:SF1">
    <property type="entry name" value="RIBONUCLEASES P_MRP PROTEIN SUBUNIT POP8"/>
    <property type="match status" value="1"/>
</dbReference>
<dbReference type="GO" id="GO:0008033">
    <property type="term" value="P:tRNA processing"/>
    <property type="evidence" value="ECO:0007669"/>
    <property type="project" value="InterPro"/>
</dbReference>
<evidence type="ECO:0000313" key="3">
    <source>
        <dbReference type="EMBL" id="OCK80365.1"/>
    </source>
</evidence>
<gene>
    <name evidence="3" type="ORF">K432DRAFT_425819</name>
</gene>
<dbReference type="EMBL" id="KV744963">
    <property type="protein sequence ID" value="OCK80365.1"/>
    <property type="molecule type" value="Genomic_DNA"/>
</dbReference>
<evidence type="ECO:0000256" key="1">
    <source>
        <dbReference type="SAM" id="MobiDB-lite"/>
    </source>
</evidence>
<feature type="compositionally biased region" description="Polar residues" evidence="1">
    <location>
        <begin position="1"/>
        <end position="13"/>
    </location>
</feature>
<dbReference type="InterPro" id="IPR049128">
    <property type="entry name" value="Pop8-like_dom"/>
</dbReference>
<dbReference type="GO" id="GO:0005655">
    <property type="term" value="C:nucleolar ribonuclease P complex"/>
    <property type="evidence" value="ECO:0007669"/>
    <property type="project" value="InterPro"/>
</dbReference>
<reference evidence="3 4" key="1">
    <citation type="journal article" date="2016" name="Nat. Commun.">
        <title>Ectomycorrhizal ecology is imprinted in the genome of the dominant symbiotic fungus Cenococcum geophilum.</title>
        <authorList>
            <consortium name="DOE Joint Genome Institute"/>
            <person name="Peter M."/>
            <person name="Kohler A."/>
            <person name="Ohm R.A."/>
            <person name="Kuo A."/>
            <person name="Krutzmann J."/>
            <person name="Morin E."/>
            <person name="Arend M."/>
            <person name="Barry K.W."/>
            <person name="Binder M."/>
            <person name="Choi C."/>
            <person name="Clum A."/>
            <person name="Copeland A."/>
            <person name="Grisel N."/>
            <person name="Haridas S."/>
            <person name="Kipfer T."/>
            <person name="LaButti K."/>
            <person name="Lindquist E."/>
            <person name="Lipzen A."/>
            <person name="Maire R."/>
            <person name="Meier B."/>
            <person name="Mihaltcheva S."/>
            <person name="Molinier V."/>
            <person name="Murat C."/>
            <person name="Poggeler S."/>
            <person name="Quandt C.A."/>
            <person name="Sperisen C."/>
            <person name="Tritt A."/>
            <person name="Tisserant E."/>
            <person name="Crous P.W."/>
            <person name="Henrissat B."/>
            <person name="Nehls U."/>
            <person name="Egli S."/>
            <person name="Spatafora J.W."/>
            <person name="Grigoriev I.V."/>
            <person name="Martin F.M."/>
        </authorList>
    </citation>
    <scope>NUCLEOTIDE SEQUENCE [LARGE SCALE GENOMIC DNA]</scope>
    <source>
        <strain evidence="3 4">CBS 459.81</strain>
    </source>
</reference>
<organism evidence="3 4">
    <name type="scientific">Lepidopterella palustris CBS 459.81</name>
    <dbReference type="NCBI Taxonomy" id="1314670"/>
    <lineage>
        <taxon>Eukaryota</taxon>
        <taxon>Fungi</taxon>
        <taxon>Dikarya</taxon>
        <taxon>Ascomycota</taxon>
        <taxon>Pezizomycotina</taxon>
        <taxon>Dothideomycetes</taxon>
        <taxon>Pleosporomycetidae</taxon>
        <taxon>Mytilinidiales</taxon>
        <taxon>Argynnaceae</taxon>
        <taxon>Lepidopterella</taxon>
    </lineage>
</organism>
<protein>
    <recommendedName>
        <fullName evidence="2">Ribonucleases P/MRP subunit Pop8-like domain-containing protein</fullName>
    </recommendedName>
</protein>
<sequence length="152" mass="16536">MAQPPSSFLTTTTPAPPSHSLIKPQKRKRKRSPIPHVLHQVTLRNPSWTYLHLSLLPPTTTTSASTTITLDAITARTLLTPPLVQFLGHTGAAIPFDILKLEGRDVWVRVPREDAGRVVAGLSGWVGEGVAWRVKGRGEWLGAVGGHEELFG</sequence>
<proteinExistence type="predicted"/>
<evidence type="ECO:0000259" key="2">
    <source>
        <dbReference type="Pfam" id="PF20976"/>
    </source>
</evidence>
<dbReference type="GO" id="GO:0034965">
    <property type="term" value="P:intronic box C/D snoRNA processing"/>
    <property type="evidence" value="ECO:0007669"/>
    <property type="project" value="TreeGrafter"/>
</dbReference>
<dbReference type="PANTHER" id="PTHR28173">
    <property type="entry name" value="RIBONUCLEASES P/MRP PROTEIN SUBUNIT POP8"/>
    <property type="match status" value="1"/>
</dbReference>
<dbReference type="InterPro" id="IPR020347">
    <property type="entry name" value="Pop8"/>
</dbReference>
<feature type="region of interest" description="Disordered" evidence="1">
    <location>
        <begin position="1"/>
        <end position="34"/>
    </location>
</feature>
<dbReference type="Pfam" id="PF20976">
    <property type="entry name" value="Pop8"/>
    <property type="match status" value="1"/>
</dbReference>
<dbReference type="GO" id="GO:0000172">
    <property type="term" value="C:ribonuclease MRP complex"/>
    <property type="evidence" value="ECO:0007669"/>
    <property type="project" value="InterPro"/>
</dbReference>
<dbReference type="AlphaFoldDB" id="A0A8E2EAE1"/>
<feature type="compositionally biased region" description="Basic residues" evidence="1">
    <location>
        <begin position="24"/>
        <end position="33"/>
    </location>
</feature>
<dbReference type="OrthoDB" id="5530243at2759"/>
<dbReference type="Proteomes" id="UP000250266">
    <property type="component" value="Unassembled WGS sequence"/>
</dbReference>
<dbReference type="GO" id="GO:0004526">
    <property type="term" value="F:ribonuclease P activity"/>
    <property type="evidence" value="ECO:0007669"/>
    <property type="project" value="TreeGrafter"/>
</dbReference>
<dbReference type="GO" id="GO:0000294">
    <property type="term" value="P:nuclear-transcribed mRNA catabolic process, RNase MRP-dependent"/>
    <property type="evidence" value="ECO:0007669"/>
    <property type="project" value="TreeGrafter"/>
</dbReference>
<name>A0A8E2EAE1_9PEZI</name>
<evidence type="ECO:0000313" key="4">
    <source>
        <dbReference type="Proteomes" id="UP000250266"/>
    </source>
</evidence>